<dbReference type="EMBL" id="JAPDHZ010000002">
    <property type="protein sequence ID" value="MDG0789458.1"/>
    <property type="molecule type" value="Genomic_DNA"/>
</dbReference>
<dbReference type="Proteomes" id="UP001153387">
    <property type="component" value="Unassembled WGS sequence"/>
</dbReference>
<gene>
    <name evidence="3" type="ORF">OMP38_00275</name>
</gene>
<feature type="region of interest" description="Disordered" evidence="1">
    <location>
        <begin position="76"/>
        <end position="99"/>
    </location>
</feature>
<feature type="compositionally biased region" description="Basic and acidic residues" evidence="1">
    <location>
        <begin position="76"/>
        <end position="92"/>
    </location>
</feature>
<dbReference type="Pfam" id="PF12729">
    <property type="entry name" value="4HB_MCP_1"/>
    <property type="match status" value="1"/>
</dbReference>
<dbReference type="AlphaFoldDB" id="A0A9X4KCD6"/>
<feature type="domain" description="Chemotaxis methyl-accepting receptor HlyB-like 4HB MCP" evidence="2">
    <location>
        <begin position="3"/>
        <end position="79"/>
    </location>
</feature>
<evidence type="ECO:0000313" key="4">
    <source>
        <dbReference type="Proteomes" id="UP001153387"/>
    </source>
</evidence>
<keyword evidence="4" id="KW-1185">Reference proteome</keyword>
<sequence length="99" mass="11022">MRWTVGKKMVGAFSAILVALVALGFISLANMSKMNEQSQEIGNDWLSGVEAMSNIKIDLQEITNLYYQSLIATDAAAKKEGDRSDGRFVPGDRKRRKRL</sequence>
<evidence type="ECO:0000259" key="2">
    <source>
        <dbReference type="Pfam" id="PF12729"/>
    </source>
</evidence>
<dbReference type="RefSeq" id="WP_277563403.1">
    <property type="nucleotide sequence ID" value="NZ_JAPDHZ010000002.1"/>
</dbReference>
<evidence type="ECO:0000256" key="1">
    <source>
        <dbReference type="SAM" id="MobiDB-lite"/>
    </source>
</evidence>
<organism evidence="3 4">
    <name type="scientific">Cohnella ginsengisoli</name>
    <dbReference type="NCBI Taxonomy" id="425004"/>
    <lineage>
        <taxon>Bacteria</taxon>
        <taxon>Bacillati</taxon>
        <taxon>Bacillota</taxon>
        <taxon>Bacilli</taxon>
        <taxon>Bacillales</taxon>
        <taxon>Paenibacillaceae</taxon>
        <taxon>Cohnella</taxon>
    </lineage>
</organism>
<proteinExistence type="predicted"/>
<protein>
    <submittedName>
        <fullName evidence="3">MCP four helix bundle domain-containing protein</fullName>
    </submittedName>
</protein>
<comment type="caution">
    <text evidence="3">The sequence shown here is derived from an EMBL/GenBank/DDBJ whole genome shotgun (WGS) entry which is preliminary data.</text>
</comment>
<accession>A0A9X4KCD6</accession>
<name>A0A9X4KCD6_9BACL</name>
<reference evidence="3 4" key="1">
    <citation type="submission" date="2022-10" db="EMBL/GenBank/DDBJ databases">
        <title>Comparative genomic analysis of Cohnella hashimotonis sp. nov., isolated from the International Space Station.</title>
        <authorList>
            <person name="Simpson A."/>
            <person name="Venkateswaran K."/>
        </authorList>
    </citation>
    <scope>NUCLEOTIDE SEQUENCE [LARGE SCALE GENOMIC DNA]</scope>
    <source>
        <strain evidence="3 4">DSM 18997</strain>
    </source>
</reference>
<dbReference type="InterPro" id="IPR024478">
    <property type="entry name" value="HlyB_4HB_MCP"/>
</dbReference>
<evidence type="ECO:0000313" key="3">
    <source>
        <dbReference type="EMBL" id="MDG0789458.1"/>
    </source>
</evidence>